<dbReference type="Proteomes" id="UP000292120">
    <property type="component" value="Unassembled WGS sequence"/>
</dbReference>
<accession>A0A4V2JFL3</accession>
<evidence type="ECO:0000313" key="1">
    <source>
        <dbReference type="EMBL" id="TBO30380.1"/>
    </source>
</evidence>
<dbReference type="OrthoDB" id="8854383at2"/>
<name>A0A4V2JFL3_9BURK</name>
<dbReference type="AlphaFoldDB" id="A0A4V2JFL3"/>
<keyword evidence="2" id="KW-1185">Reference proteome</keyword>
<gene>
    <name evidence="1" type="ORF">EYS42_11860</name>
</gene>
<proteinExistence type="predicted"/>
<sequence length="100" mass="11550">MNRQVEQQLLSFCTHQQARFNPGAWAEFLKANPDEGACAAATLSRARWYGHAQDLQALVRQLAPQVAQGWPAAAERCGFNREQFVSRLREQLWQRREPKR</sequence>
<comment type="caution">
    <text evidence="1">The sequence shown here is derived from an EMBL/GenBank/DDBJ whole genome shotgun (WGS) entry which is preliminary data.</text>
</comment>
<reference evidence="1 2" key="1">
    <citation type="submission" date="2019-02" db="EMBL/GenBank/DDBJ databases">
        <title>Aquabacterium sp. strain KMB7.</title>
        <authorList>
            <person name="Chen W.-M."/>
        </authorList>
    </citation>
    <scope>NUCLEOTIDE SEQUENCE [LARGE SCALE GENOMIC DNA]</scope>
    <source>
        <strain evidence="1 2">KMB7</strain>
    </source>
</reference>
<evidence type="ECO:0000313" key="2">
    <source>
        <dbReference type="Proteomes" id="UP000292120"/>
    </source>
</evidence>
<organism evidence="1 2">
    <name type="scientific">Aquabacterium lacunae</name>
    <dbReference type="NCBI Taxonomy" id="2528630"/>
    <lineage>
        <taxon>Bacteria</taxon>
        <taxon>Pseudomonadati</taxon>
        <taxon>Pseudomonadota</taxon>
        <taxon>Betaproteobacteria</taxon>
        <taxon>Burkholderiales</taxon>
        <taxon>Aquabacterium</taxon>
    </lineage>
</organism>
<dbReference type="EMBL" id="SIXI01000004">
    <property type="protein sequence ID" value="TBO30380.1"/>
    <property type="molecule type" value="Genomic_DNA"/>
</dbReference>
<dbReference type="RefSeq" id="WP_130968371.1">
    <property type="nucleotide sequence ID" value="NZ_SIXI01000004.1"/>
</dbReference>
<protein>
    <submittedName>
        <fullName evidence="1">Uncharacterized protein</fullName>
    </submittedName>
</protein>